<evidence type="ECO:0000256" key="1">
    <source>
        <dbReference type="SAM" id="MobiDB-lite"/>
    </source>
</evidence>
<comment type="caution">
    <text evidence="2">The sequence shown here is derived from an EMBL/GenBank/DDBJ whole genome shotgun (WGS) entry which is preliminary data.</text>
</comment>
<feature type="region of interest" description="Disordered" evidence="1">
    <location>
        <begin position="199"/>
        <end position="230"/>
    </location>
</feature>
<evidence type="ECO:0000313" key="3">
    <source>
        <dbReference type="Proteomes" id="UP000789508"/>
    </source>
</evidence>
<feature type="compositionally biased region" description="Low complexity" evidence="1">
    <location>
        <begin position="218"/>
        <end position="229"/>
    </location>
</feature>
<dbReference type="Proteomes" id="UP000789508">
    <property type="component" value="Unassembled WGS sequence"/>
</dbReference>
<dbReference type="AlphaFoldDB" id="A0A9N9BV02"/>
<dbReference type="OrthoDB" id="2386798at2759"/>
<keyword evidence="3" id="KW-1185">Reference proteome</keyword>
<organism evidence="2 3">
    <name type="scientific">Ambispora leptoticha</name>
    <dbReference type="NCBI Taxonomy" id="144679"/>
    <lineage>
        <taxon>Eukaryota</taxon>
        <taxon>Fungi</taxon>
        <taxon>Fungi incertae sedis</taxon>
        <taxon>Mucoromycota</taxon>
        <taxon>Glomeromycotina</taxon>
        <taxon>Glomeromycetes</taxon>
        <taxon>Archaeosporales</taxon>
        <taxon>Ambisporaceae</taxon>
        <taxon>Ambispora</taxon>
    </lineage>
</organism>
<gene>
    <name evidence="2" type="ORF">ALEPTO_LOCUS7248</name>
</gene>
<accession>A0A9N9BV02</accession>
<proteinExistence type="predicted"/>
<reference evidence="2" key="1">
    <citation type="submission" date="2021-06" db="EMBL/GenBank/DDBJ databases">
        <authorList>
            <person name="Kallberg Y."/>
            <person name="Tangrot J."/>
            <person name="Rosling A."/>
        </authorList>
    </citation>
    <scope>NUCLEOTIDE SEQUENCE</scope>
    <source>
        <strain evidence="2">FL130A</strain>
    </source>
</reference>
<feature type="compositionally biased region" description="Low complexity" evidence="1">
    <location>
        <begin position="199"/>
        <end position="212"/>
    </location>
</feature>
<protein>
    <submittedName>
        <fullName evidence="2">9470_t:CDS:1</fullName>
    </submittedName>
</protein>
<name>A0A9N9BV02_9GLOM</name>
<dbReference type="EMBL" id="CAJVPS010003011">
    <property type="protein sequence ID" value="CAG8580772.1"/>
    <property type="molecule type" value="Genomic_DNA"/>
</dbReference>
<evidence type="ECO:0000313" key="2">
    <source>
        <dbReference type="EMBL" id="CAG8580772.1"/>
    </source>
</evidence>
<sequence length="397" mass="45614">MKVKIVKAKVGEQKVNCRLEPGFLGLSMCSDKLLKKIGGKISRKLTPKEKDSKFVREETTAPLGLAVIPLTFTSNVIKNHRLSNYESITIPTEVLVEKYDPQTPNFILLGNNWFYGRNNDGLQTYLPEIVTDAENALVRTTLRIKDLGWKVGTAKAKRKPRVNVYVNKRSIHDFYKSLPGKSKDESKTRDFVSSLSRRLNTSNSDTSSNSDISDSDSSDSSNSSSSCSGSEDKHIYKTVAVIHPKRCRKSRLLSAMLAYNRDFLEKIYYIPTYIYVPVKVLRKFRSTKEIYGQCIKCGYWYRGPISVFRMHQKYCPRRRAYSEKQAVLIIQRAFRSWNQKRINSVKIIQHTVIKWLYRPDGSFMKQAKDRYYCVAMGLISEEMALHACSYQNANKLS</sequence>